<dbReference type="EMBL" id="JACEIK010018331">
    <property type="protein sequence ID" value="MCE5165986.1"/>
    <property type="molecule type" value="Genomic_DNA"/>
</dbReference>
<comment type="caution">
    <text evidence="1">The sequence shown here is derived from an EMBL/GenBank/DDBJ whole genome shotgun (WGS) entry which is preliminary data.</text>
</comment>
<reference evidence="1 2" key="1">
    <citation type="journal article" date="2021" name="BMC Genomics">
        <title>Datura genome reveals duplications of psychoactive alkaloid biosynthetic genes and high mutation rate following tissue culture.</title>
        <authorList>
            <person name="Rajewski A."/>
            <person name="Carter-House D."/>
            <person name="Stajich J."/>
            <person name="Litt A."/>
        </authorList>
    </citation>
    <scope>NUCLEOTIDE SEQUENCE [LARGE SCALE GENOMIC DNA]</scope>
    <source>
        <strain evidence="1">AR-01</strain>
    </source>
</reference>
<evidence type="ECO:0000313" key="2">
    <source>
        <dbReference type="Proteomes" id="UP000823775"/>
    </source>
</evidence>
<keyword evidence="2" id="KW-1185">Reference proteome</keyword>
<evidence type="ECO:0000313" key="1">
    <source>
        <dbReference type="EMBL" id="MCE5165986.1"/>
    </source>
</evidence>
<name>A0ABS8Y1W0_DATST</name>
<accession>A0ABS8Y1W0</accession>
<gene>
    <name evidence="1" type="ORF">HAX54_013738</name>
</gene>
<protein>
    <submittedName>
        <fullName evidence="1">Uncharacterized protein</fullName>
    </submittedName>
</protein>
<dbReference type="Proteomes" id="UP000823775">
    <property type="component" value="Unassembled WGS sequence"/>
</dbReference>
<proteinExistence type="predicted"/>
<sequence>MGGARSVCLGREERRCGGVGGPSNRRVRSEQGSGVRRVVVDGAFGGDEGREGEDLVHRRWWRGGFLVVLMEMEEDGSEELADDEEGEE</sequence>
<organism evidence="1 2">
    <name type="scientific">Datura stramonium</name>
    <name type="common">Jimsonweed</name>
    <name type="synonym">Common thornapple</name>
    <dbReference type="NCBI Taxonomy" id="4076"/>
    <lineage>
        <taxon>Eukaryota</taxon>
        <taxon>Viridiplantae</taxon>
        <taxon>Streptophyta</taxon>
        <taxon>Embryophyta</taxon>
        <taxon>Tracheophyta</taxon>
        <taxon>Spermatophyta</taxon>
        <taxon>Magnoliopsida</taxon>
        <taxon>eudicotyledons</taxon>
        <taxon>Gunneridae</taxon>
        <taxon>Pentapetalae</taxon>
        <taxon>asterids</taxon>
        <taxon>lamiids</taxon>
        <taxon>Solanales</taxon>
        <taxon>Solanaceae</taxon>
        <taxon>Solanoideae</taxon>
        <taxon>Datureae</taxon>
        <taxon>Datura</taxon>
    </lineage>
</organism>